<protein>
    <submittedName>
        <fullName evidence="2">Uncharacterized protein</fullName>
    </submittedName>
</protein>
<dbReference type="Gene3D" id="3.40.50.2300">
    <property type="match status" value="2"/>
</dbReference>
<evidence type="ECO:0000256" key="1">
    <source>
        <dbReference type="SAM" id="MobiDB-lite"/>
    </source>
</evidence>
<gene>
    <name evidence="2" type="ORF">Drose_36365</name>
</gene>
<dbReference type="EMBL" id="CP073721">
    <property type="protein sequence ID" value="UWZ36438.1"/>
    <property type="molecule type" value="Genomic_DNA"/>
</dbReference>
<keyword evidence="3" id="KW-1185">Reference proteome</keyword>
<evidence type="ECO:0000313" key="2">
    <source>
        <dbReference type="EMBL" id="UWZ36438.1"/>
    </source>
</evidence>
<proteinExistence type="predicted"/>
<sequence>MTNLRRALSSNNKPDLYLDSGPSTIITAVLSFLEQSKILFFNIAPTTESADPSKFPLNFNLSPTLDTQGKGIATYAKERATNPRASSRARPPLARISPGRCPTRSRARAPMSWARRAAPMRPWTRVSSAWAGTCR</sequence>
<dbReference type="SUPFAM" id="SSF53822">
    <property type="entry name" value="Periplasmic binding protein-like I"/>
    <property type="match status" value="1"/>
</dbReference>
<accession>A0ABY5Z6T3</accession>
<organism evidence="2 3">
    <name type="scientific">Dactylosporangium roseum</name>
    <dbReference type="NCBI Taxonomy" id="47989"/>
    <lineage>
        <taxon>Bacteria</taxon>
        <taxon>Bacillati</taxon>
        <taxon>Actinomycetota</taxon>
        <taxon>Actinomycetes</taxon>
        <taxon>Micromonosporales</taxon>
        <taxon>Micromonosporaceae</taxon>
        <taxon>Dactylosporangium</taxon>
    </lineage>
</organism>
<dbReference type="Proteomes" id="UP001058271">
    <property type="component" value="Chromosome"/>
</dbReference>
<name>A0ABY5Z6T3_9ACTN</name>
<evidence type="ECO:0000313" key="3">
    <source>
        <dbReference type="Proteomes" id="UP001058271"/>
    </source>
</evidence>
<feature type="region of interest" description="Disordered" evidence="1">
    <location>
        <begin position="78"/>
        <end position="113"/>
    </location>
</feature>
<feature type="compositionally biased region" description="Low complexity" evidence="1">
    <location>
        <begin position="83"/>
        <end position="98"/>
    </location>
</feature>
<dbReference type="InterPro" id="IPR028082">
    <property type="entry name" value="Peripla_BP_I"/>
</dbReference>
<reference evidence="2" key="1">
    <citation type="submission" date="2021-04" db="EMBL/GenBank/DDBJ databases">
        <title>Biosynthetic gene clusters of Dactylosporangioum roseum.</title>
        <authorList>
            <person name="Hartkoorn R.C."/>
            <person name="Beaudoing E."/>
            <person name="Hot D."/>
            <person name="Moureu S."/>
        </authorList>
    </citation>
    <scope>NUCLEOTIDE SEQUENCE</scope>
    <source>
        <strain evidence="2">NRRL B-16295</strain>
    </source>
</reference>